<dbReference type="InterPro" id="IPR050583">
    <property type="entry name" value="Mycobacterial_A85_antigen"/>
</dbReference>
<dbReference type="PANTHER" id="PTHR48098">
    <property type="entry name" value="ENTEROCHELIN ESTERASE-RELATED"/>
    <property type="match status" value="1"/>
</dbReference>
<reference evidence="2" key="1">
    <citation type="submission" date="2016-06" db="EMBL/GenBank/DDBJ databases">
        <authorList>
            <person name="Rodrigo-Torres Lidia"/>
            <person name="Arahal R.David."/>
        </authorList>
    </citation>
    <scope>NUCLEOTIDE SEQUENCE [LARGE SCALE GENOMIC DNA]</scope>
    <source>
        <strain evidence="2">CECT 7223</strain>
    </source>
</reference>
<dbReference type="GeneID" id="94234944"/>
<dbReference type="AlphaFoldDB" id="A0A1C3ITC2"/>
<dbReference type="EMBL" id="FLQP01000028">
    <property type="protein sequence ID" value="SBS64557.1"/>
    <property type="molecule type" value="Genomic_DNA"/>
</dbReference>
<sequence length="275" mass="31702">MQSELIIIDEFFIPQLNRTRTLRIYLPAGYHQAEHAYPVLYMHDGQNVFEKSTATYGMCWDAQTTLDEMQRLGKLFGLIVVAIDSSHELDGMERYNEYSPWRANQEIKELGVGDELLKFGGEGDEYMAFICHTLKPYIDQTYRTKPIREFTYLAGSSMGGLISLYGGSLYQNTFGVLGVFSPAFWFNKPSYFEYMKEFSFLSPTKIYMDMGTNEAREEASVDFADVYLSGSRAMNTLLTQKPNVTLFYQEGQGHQHNELACSLRFPDFIDFIFRQ</sequence>
<dbReference type="Pfam" id="PF00756">
    <property type="entry name" value="Esterase"/>
    <property type="match status" value="1"/>
</dbReference>
<dbReference type="PANTHER" id="PTHR48098:SF6">
    <property type="entry name" value="FERRI-BACILLIBACTIN ESTERASE BESA"/>
    <property type="match status" value="1"/>
</dbReference>
<evidence type="ECO:0000313" key="1">
    <source>
        <dbReference type="EMBL" id="SBS64557.1"/>
    </source>
</evidence>
<dbReference type="InterPro" id="IPR029058">
    <property type="entry name" value="AB_hydrolase_fold"/>
</dbReference>
<dbReference type="InterPro" id="IPR000801">
    <property type="entry name" value="Esterase-like"/>
</dbReference>
<proteinExistence type="predicted"/>
<dbReference type="Gene3D" id="3.40.50.1820">
    <property type="entry name" value="alpha/beta hydrolase"/>
    <property type="match status" value="1"/>
</dbReference>
<gene>
    <name evidence="1" type="primary">axe1-6A</name>
    <name evidence="1" type="ORF">VAT7223_02259</name>
</gene>
<evidence type="ECO:0000313" key="2">
    <source>
        <dbReference type="Proteomes" id="UP000092876"/>
    </source>
</evidence>
<dbReference type="SUPFAM" id="SSF53474">
    <property type="entry name" value="alpha/beta-Hydrolases"/>
    <property type="match status" value="1"/>
</dbReference>
<name>A0A1C3ITC2_9VIBR</name>
<accession>A0A1C3ITC2</accession>
<dbReference type="Proteomes" id="UP000092876">
    <property type="component" value="Unassembled WGS sequence"/>
</dbReference>
<protein>
    <submittedName>
        <fullName evidence="1">Carbohydrate acetyl esterase/feruloyl esterase</fullName>
    </submittedName>
</protein>
<dbReference type="RefSeq" id="WP_065679234.1">
    <property type="nucleotide sequence ID" value="NZ_AP025461.1"/>
</dbReference>
<organism evidence="1 2">
    <name type="scientific">Vibrio atlanticus</name>
    <dbReference type="NCBI Taxonomy" id="693153"/>
    <lineage>
        <taxon>Bacteria</taxon>
        <taxon>Pseudomonadati</taxon>
        <taxon>Pseudomonadota</taxon>
        <taxon>Gammaproteobacteria</taxon>
        <taxon>Vibrionales</taxon>
        <taxon>Vibrionaceae</taxon>
        <taxon>Vibrio</taxon>
    </lineage>
</organism>